<feature type="region of interest" description="Disordered" evidence="1">
    <location>
        <begin position="341"/>
        <end position="386"/>
    </location>
</feature>
<evidence type="ECO:0000313" key="2">
    <source>
        <dbReference type="EMBL" id="SAM03718.1"/>
    </source>
</evidence>
<evidence type="ECO:0000256" key="1">
    <source>
        <dbReference type="SAM" id="MobiDB-lite"/>
    </source>
</evidence>
<dbReference type="SUPFAM" id="SSF52047">
    <property type="entry name" value="RNI-like"/>
    <property type="match status" value="1"/>
</dbReference>
<name>A0A168Q6T1_ABSGL</name>
<organism evidence="2">
    <name type="scientific">Absidia glauca</name>
    <name type="common">Pin mould</name>
    <dbReference type="NCBI Taxonomy" id="4829"/>
    <lineage>
        <taxon>Eukaryota</taxon>
        <taxon>Fungi</taxon>
        <taxon>Fungi incertae sedis</taxon>
        <taxon>Mucoromycota</taxon>
        <taxon>Mucoromycotina</taxon>
        <taxon>Mucoromycetes</taxon>
        <taxon>Mucorales</taxon>
        <taxon>Cunninghamellaceae</taxon>
        <taxon>Absidia</taxon>
    </lineage>
</organism>
<dbReference type="EMBL" id="LT554228">
    <property type="protein sequence ID" value="SAM03718.1"/>
    <property type="molecule type" value="Genomic_DNA"/>
</dbReference>
<evidence type="ECO:0000313" key="3">
    <source>
        <dbReference type="Proteomes" id="UP000078561"/>
    </source>
</evidence>
<dbReference type="Proteomes" id="UP000078561">
    <property type="component" value="Unassembled WGS sequence"/>
</dbReference>
<proteinExistence type="predicted"/>
<accession>A0A168Q6T1</accession>
<sequence>MVPTLYQLCLTTLLHQSAHIEDLSGVPFTPYLLDLLNLAFQDKHRSLALRRPMNTKQGSRSSTDLRNLLARIGDSHGEELRRPEYLHFGSLHLGDYGAMLASLRLSALSEQSGAPQFITRLDLSMTSLDDSGMSNLKYMVNLVVLDLTNTLVTDYGISHLHRFTQLANTNPRHPSPGLRHLKFLSLAYNENITDGCIKYLRGMPTLCGIDLSSTNVTKSVAAFCMKKFDYVCNDDTPHDEPAAILDTDQHSMRHDLCAHSYIKEWERYIASRKDLCPPHSRTLITYDDTLDAAPSTCHFIKTQNLTRLLTSYTDTYEWIMFYHTRNEASWRTWWKRRPSPQRTPLVLTRPTPVGKKRPLDHSSHPSSSRSKPSTLKGPLQVKQSQDASALLNNFQW</sequence>
<dbReference type="Gene3D" id="3.80.10.10">
    <property type="entry name" value="Ribonuclease Inhibitor"/>
    <property type="match status" value="1"/>
</dbReference>
<dbReference type="InterPro" id="IPR032675">
    <property type="entry name" value="LRR_dom_sf"/>
</dbReference>
<dbReference type="OrthoDB" id="550575at2759"/>
<dbReference type="STRING" id="4829.A0A168Q6T1"/>
<dbReference type="AlphaFoldDB" id="A0A168Q6T1"/>
<reference evidence="2" key="1">
    <citation type="submission" date="2016-04" db="EMBL/GenBank/DDBJ databases">
        <authorList>
            <person name="Evans L.H."/>
            <person name="Alamgir A."/>
            <person name="Owens N."/>
            <person name="Weber N.D."/>
            <person name="Virtaneva K."/>
            <person name="Barbian K."/>
            <person name="Babar A."/>
            <person name="Rosenke K."/>
        </authorList>
    </citation>
    <scope>NUCLEOTIDE SEQUENCE [LARGE SCALE GENOMIC DNA]</scope>
    <source>
        <strain evidence="2">CBS 101.48</strain>
    </source>
</reference>
<dbReference type="InParanoid" id="A0A168Q6T1"/>
<feature type="compositionally biased region" description="Low complexity" evidence="1">
    <location>
        <begin position="364"/>
        <end position="373"/>
    </location>
</feature>
<keyword evidence="3" id="KW-1185">Reference proteome</keyword>
<protein>
    <submittedName>
        <fullName evidence="2">Uncharacterized protein</fullName>
    </submittedName>
</protein>
<gene>
    <name evidence="2" type="primary">ABSGL_09561.1 scaffold 11342</name>
</gene>